<evidence type="ECO:0000313" key="2">
    <source>
        <dbReference type="Proteomes" id="UP000005239"/>
    </source>
</evidence>
<reference evidence="1" key="2">
    <citation type="submission" date="2022-06" db="UniProtKB">
        <authorList>
            <consortium name="EnsemblMetazoa"/>
        </authorList>
    </citation>
    <scope>IDENTIFICATION</scope>
    <source>
        <strain evidence="1">PS312</strain>
    </source>
</reference>
<dbReference type="AlphaFoldDB" id="A0A2A6CYZ2"/>
<dbReference type="EnsemblMetazoa" id="PPA18405.1">
    <property type="protein sequence ID" value="PPA18405.1"/>
    <property type="gene ID" value="WBGene00107959"/>
</dbReference>
<reference evidence="2" key="1">
    <citation type="journal article" date="2008" name="Nat. Genet.">
        <title>The Pristionchus pacificus genome provides a unique perspective on nematode lifestyle and parasitism.</title>
        <authorList>
            <person name="Dieterich C."/>
            <person name="Clifton S.W."/>
            <person name="Schuster L.N."/>
            <person name="Chinwalla A."/>
            <person name="Delehaunty K."/>
            <person name="Dinkelacker I."/>
            <person name="Fulton L."/>
            <person name="Fulton R."/>
            <person name="Godfrey J."/>
            <person name="Minx P."/>
            <person name="Mitreva M."/>
            <person name="Roeseler W."/>
            <person name="Tian H."/>
            <person name="Witte H."/>
            <person name="Yang S.P."/>
            <person name="Wilson R.K."/>
            <person name="Sommer R.J."/>
        </authorList>
    </citation>
    <scope>NUCLEOTIDE SEQUENCE [LARGE SCALE GENOMIC DNA]</scope>
    <source>
        <strain evidence="2">PS312</strain>
    </source>
</reference>
<evidence type="ECO:0000313" key="1">
    <source>
        <dbReference type="EnsemblMetazoa" id="PPA18405.1"/>
    </source>
</evidence>
<proteinExistence type="predicted"/>
<organism evidence="1 2">
    <name type="scientific">Pristionchus pacificus</name>
    <name type="common">Parasitic nematode worm</name>
    <dbReference type="NCBI Taxonomy" id="54126"/>
    <lineage>
        <taxon>Eukaryota</taxon>
        <taxon>Metazoa</taxon>
        <taxon>Ecdysozoa</taxon>
        <taxon>Nematoda</taxon>
        <taxon>Chromadorea</taxon>
        <taxon>Rhabditida</taxon>
        <taxon>Rhabditina</taxon>
        <taxon>Diplogasteromorpha</taxon>
        <taxon>Diplogasteroidea</taxon>
        <taxon>Neodiplogasteridae</taxon>
        <taxon>Pristionchus</taxon>
    </lineage>
</organism>
<accession>A0A2A6CYZ2</accession>
<name>A0A2A6CYZ2_PRIPA</name>
<gene>
    <name evidence="1" type="primary">WBGene00107959</name>
</gene>
<accession>A0A8R1UBP5</accession>
<protein>
    <submittedName>
        <fullName evidence="1">Uncharacterized protein</fullName>
    </submittedName>
</protein>
<keyword evidence="2" id="KW-1185">Reference proteome</keyword>
<dbReference type="Proteomes" id="UP000005239">
    <property type="component" value="Unassembled WGS sequence"/>
</dbReference>
<sequence length="818" mass="95256">MESPIDILPWWQHLESMIQNKSIVPIEPYYLQKLFEDAMNEKTQIETEQIIARLMHKPCFILTEEKGKICITKKFRYLKQYYWEIGNDLETFGLVILSSIIREWPVKIEYADDSQPEYIWDRAPLSIASKKDEGSIRKTGDKYVIRVLALDESDIGKNLFRAYSSTQLMEIDDNGQENDTLGAYIIELNREGEHTKKRESIIDLKYRSNLKYRSIMQKYLLKSDFEFLFFHNRGSFIVRSVGYHPSVHSEYPIVHCKHPVSTVRSMQFEVSSNSSTHWKKSFPAIWTILVDYYYKMGQLTPYEVIFKALRNRKNTIKIEQNSSKKENEGILAWCRVKDMIRHFISCRSEFHVRPLSDTELRTISRMIFARRLAFYNSKFVKEYVKEPTGKEWIIDHLPVKDKEQIQALILRKRIKIPSEESLNTQTDKKTFTQLLNREMQSVQMKDEYIVNESDFFDNLIIVLSGAEPESAGCSIHAWLHAVSEIIAGPTLHNCPKTTIRMFNNNLITLRSAESARRTVKHMLSLARSGKRKIEESPNVIMIRIDEREEYRLLFEMIDYSKPENPYHFGYSNTKAIRETRLPVNKGPLYERYVSNAIRDGVIKQTKPNELCGLVAYLKTGYLCDFHQIMVSSEGKLNLYPLFKVGNAPPVYPYDFTPTEMVDNEINPQIGPKQTNDIVDPKQESFSEMETAIEQSMKSMKINNQEARQVHHYQMELQQKEKRQSRQVVQGEHTFTAPYAPHIPYEQPPQFALPMQPHMQQIVHYNVHNDGAPPPYSSQSDFITYANQGVQAQPPFTPPDQSNGLDGLVGFNNPSFQPL</sequence>